<proteinExistence type="inferred from homology"/>
<evidence type="ECO:0000256" key="1">
    <source>
        <dbReference type="ARBA" id="ARBA00009091"/>
    </source>
</evidence>
<dbReference type="Gene3D" id="3.30.910.20">
    <property type="entry name" value="Skp domain"/>
    <property type="match status" value="1"/>
</dbReference>
<dbReference type="SUPFAM" id="SSF111384">
    <property type="entry name" value="OmpH-like"/>
    <property type="match status" value="1"/>
</dbReference>
<dbReference type="AlphaFoldDB" id="A0A7C5DGQ1"/>
<sequence length="179" mass="19817">MSDFKGIKVISRLLFVALLLGTFFTSRPAVAAANAAQKIGVVDYGRIFQMMPETKAAEKSMQTAKVQTNQELGKMQASLQAAVQTYLKQKQKTGKADSAQERALQGREENFRKIAAEKSNTLAKKEKSLILPIRQKIDAAVASIAKAEGFNMIFDKNVRVYGDAESDITYKVLNRLKIK</sequence>
<dbReference type="GO" id="GO:0050821">
    <property type="term" value="P:protein stabilization"/>
    <property type="evidence" value="ECO:0007669"/>
    <property type="project" value="TreeGrafter"/>
</dbReference>
<dbReference type="PANTHER" id="PTHR35089:SF1">
    <property type="entry name" value="CHAPERONE PROTEIN SKP"/>
    <property type="match status" value="1"/>
</dbReference>
<dbReference type="GO" id="GO:0051082">
    <property type="term" value="F:unfolded protein binding"/>
    <property type="evidence" value="ECO:0007669"/>
    <property type="project" value="InterPro"/>
</dbReference>
<protein>
    <submittedName>
        <fullName evidence="4">OmpH family outer membrane protein</fullName>
    </submittedName>
</protein>
<accession>A0A7C5DGQ1</accession>
<organism evidence="4">
    <name type="scientific">Chlorobaculum parvum</name>
    <dbReference type="NCBI Taxonomy" id="274539"/>
    <lineage>
        <taxon>Bacteria</taxon>
        <taxon>Pseudomonadati</taxon>
        <taxon>Chlorobiota</taxon>
        <taxon>Chlorobiia</taxon>
        <taxon>Chlorobiales</taxon>
        <taxon>Chlorobiaceae</taxon>
        <taxon>Chlorobaculum</taxon>
    </lineage>
</organism>
<feature type="signal peptide" evidence="3">
    <location>
        <begin position="1"/>
        <end position="31"/>
    </location>
</feature>
<dbReference type="InterPro" id="IPR024930">
    <property type="entry name" value="Skp_dom_sf"/>
</dbReference>
<feature type="chain" id="PRO_5027617932" evidence="3">
    <location>
        <begin position="32"/>
        <end position="179"/>
    </location>
</feature>
<dbReference type="PANTHER" id="PTHR35089">
    <property type="entry name" value="CHAPERONE PROTEIN SKP"/>
    <property type="match status" value="1"/>
</dbReference>
<dbReference type="Pfam" id="PF03938">
    <property type="entry name" value="OmpH"/>
    <property type="match status" value="1"/>
</dbReference>
<keyword evidence="2 3" id="KW-0732">Signal</keyword>
<reference evidence="4" key="1">
    <citation type="journal article" date="2020" name="mSystems">
        <title>Genome- and Community-Level Interaction Insights into Carbon Utilization and Element Cycling Functions of Hydrothermarchaeota in Hydrothermal Sediment.</title>
        <authorList>
            <person name="Zhou Z."/>
            <person name="Liu Y."/>
            <person name="Xu W."/>
            <person name="Pan J."/>
            <person name="Luo Z.H."/>
            <person name="Li M."/>
        </authorList>
    </citation>
    <scope>NUCLEOTIDE SEQUENCE [LARGE SCALE GENOMIC DNA]</scope>
    <source>
        <strain evidence="4">HyVt-633</strain>
    </source>
</reference>
<evidence type="ECO:0000256" key="3">
    <source>
        <dbReference type="SAM" id="SignalP"/>
    </source>
</evidence>
<dbReference type="EMBL" id="DRSQ01000234">
    <property type="protein sequence ID" value="HHE33108.1"/>
    <property type="molecule type" value="Genomic_DNA"/>
</dbReference>
<name>A0A7C5DGQ1_9CHLB</name>
<evidence type="ECO:0000313" key="4">
    <source>
        <dbReference type="EMBL" id="HHE33108.1"/>
    </source>
</evidence>
<comment type="caution">
    <text evidence="4">The sequence shown here is derived from an EMBL/GenBank/DDBJ whole genome shotgun (WGS) entry which is preliminary data.</text>
</comment>
<dbReference type="InterPro" id="IPR005632">
    <property type="entry name" value="Chaperone_Skp"/>
</dbReference>
<dbReference type="SMART" id="SM00935">
    <property type="entry name" value="OmpH"/>
    <property type="match status" value="1"/>
</dbReference>
<dbReference type="GO" id="GO:0005829">
    <property type="term" value="C:cytosol"/>
    <property type="evidence" value="ECO:0007669"/>
    <property type="project" value="TreeGrafter"/>
</dbReference>
<evidence type="ECO:0000256" key="2">
    <source>
        <dbReference type="ARBA" id="ARBA00022729"/>
    </source>
</evidence>
<comment type="similarity">
    <text evidence="1">Belongs to the Skp family.</text>
</comment>
<gene>
    <name evidence="4" type="ORF">ENL07_10980</name>
</gene>
<dbReference type="Proteomes" id="UP000886058">
    <property type="component" value="Unassembled WGS sequence"/>
</dbReference>